<organism evidence="6 7">
    <name type="scientific">Bacteroides acidifaciens</name>
    <dbReference type="NCBI Taxonomy" id="85831"/>
    <lineage>
        <taxon>Bacteria</taxon>
        <taxon>Pseudomonadati</taxon>
        <taxon>Bacteroidota</taxon>
        <taxon>Bacteroidia</taxon>
        <taxon>Bacteroidales</taxon>
        <taxon>Bacteroidaceae</taxon>
        <taxon>Bacteroides</taxon>
    </lineage>
</organism>
<dbReference type="InterPro" id="IPR012349">
    <property type="entry name" value="Split_barrel_FMN-bd"/>
</dbReference>
<proteinExistence type="inferred from homology"/>
<dbReference type="SUPFAM" id="SSF50475">
    <property type="entry name" value="FMN-binding split barrel"/>
    <property type="match status" value="1"/>
</dbReference>
<evidence type="ECO:0000313" key="6">
    <source>
        <dbReference type="EMBL" id="TFU43723.1"/>
    </source>
</evidence>
<gene>
    <name evidence="6" type="ORF">E4T97_22195</name>
</gene>
<evidence type="ECO:0000256" key="3">
    <source>
        <dbReference type="ARBA" id="ARBA00038054"/>
    </source>
</evidence>
<feature type="region of interest" description="Disordered" evidence="4">
    <location>
        <begin position="1"/>
        <end position="22"/>
    </location>
</feature>
<keyword evidence="2" id="KW-0285">Flavoprotein</keyword>
<dbReference type="Pfam" id="PF01613">
    <property type="entry name" value="Flavin_Reduct"/>
    <property type="match status" value="1"/>
</dbReference>
<dbReference type="AlphaFoldDB" id="A0A8H0CZB4"/>
<dbReference type="InterPro" id="IPR002563">
    <property type="entry name" value="Flavin_Rdtase-like_dom"/>
</dbReference>
<dbReference type="Proteomes" id="UP000298073">
    <property type="component" value="Unassembled WGS sequence"/>
</dbReference>
<evidence type="ECO:0000256" key="1">
    <source>
        <dbReference type="ARBA" id="ARBA00001917"/>
    </source>
</evidence>
<feature type="non-terminal residue" evidence="6">
    <location>
        <position position="104"/>
    </location>
</feature>
<evidence type="ECO:0000313" key="7">
    <source>
        <dbReference type="Proteomes" id="UP000298073"/>
    </source>
</evidence>
<comment type="cofactor">
    <cofactor evidence="1">
        <name>FMN</name>
        <dbReference type="ChEBI" id="CHEBI:58210"/>
    </cofactor>
</comment>
<name>A0A8H0CZB4_9BACE</name>
<dbReference type="InterPro" id="IPR052174">
    <property type="entry name" value="Flavoredoxin"/>
</dbReference>
<feature type="domain" description="Flavin reductase like" evidence="5">
    <location>
        <begin position="38"/>
        <end position="97"/>
    </location>
</feature>
<evidence type="ECO:0000256" key="2">
    <source>
        <dbReference type="ARBA" id="ARBA00022630"/>
    </source>
</evidence>
<comment type="similarity">
    <text evidence="3">Belongs to the flavoredoxin family.</text>
</comment>
<evidence type="ECO:0000259" key="5">
    <source>
        <dbReference type="Pfam" id="PF01613"/>
    </source>
</evidence>
<reference evidence="6 7" key="1">
    <citation type="submission" date="2019-03" db="EMBL/GenBank/DDBJ databases">
        <title>Diversity of the mouse oral microbiome.</title>
        <authorList>
            <person name="Joseph S."/>
            <person name="Aduse-Opoku J."/>
            <person name="Curtis M."/>
            <person name="Wade W."/>
            <person name="Hashim A."/>
        </authorList>
    </citation>
    <scope>NUCLEOTIDE SEQUENCE [LARGE SCALE GENOMIC DNA]</scope>
    <source>
        <strain evidence="6 7">P2318</strain>
    </source>
</reference>
<evidence type="ECO:0000256" key="4">
    <source>
        <dbReference type="SAM" id="MobiDB-lite"/>
    </source>
</evidence>
<dbReference type="PANTHER" id="PTHR43567">
    <property type="entry name" value="FLAVOREDOXIN-RELATED-RELATED"/>
    <property type="match status" value="1"/>
</dbReference>
<dbReference type="GO" id="GO:0016646">
    <property type="term" value="F:oxidoreductase activity, acting on the CH-NH group of donors, NAD or NADP as acceptor"/>
    <property type="evidence" value="ECO:0007669"/>
    <property type="project" value="UniProtKB-ARBA"/>
</dbReference>
<sequence>MSAESAAALPWPPRKPRRRRAPAWSELPVESVRRYLEPGPVVLVGSAWRGRCDLMTMGWHTVMEFTPSWLSCVISRANHSHGLVRRSRECTLNIPDARWGDEVV</sequence>
<accession>A0A8H0CZB4</accession>
<dbReference type="RefSeq" id="WP_194222729.1">
    <property type="nucleotide sequence ID" value="NZ_JADGKQ010000170.1"/>
</dbReference>
<dbReference type="Gene3D" id="2.30.110.10">
    <property type="entry name" value="Electron Transport, Fmn-binding Protein, Chain A"/>
    <property type="match status" value="1"/>
</dbReference>
<dbReference type="PANTHER" id="PTHR43567:SF1">
    <property type="entry name" value="FLAVOREDOXIN"/>
    <property type="match status" value="1"/>
</dbReference>
<dbReference type="GO" id="GO:0010181">
    <property type="term" value="F:FMN binding"/>
    <property type="evidence" value="ECO:0007669"/>
    <property type="project" value="InterPro"/>
</dbReference>
<dbReference type="EMBL" id="SPPV01000170">
    <property type="protein sequence ID" value="TFU43723.1"/>
    <property type="molecule type" value="Genomic_DNA"/>
</dbReference>
<comment type="caution">
    <text evidence="6">The sequence shown here is derived from an EMBL/GenBank/DDBJ whole genome shotgun (WGS) entry which is preliminary data.</text>
</comment>
<protein>
    <recommendedName>
        <fullName evidence="5">Flavin reductase like domain-containing protein</fullName>
    </recommendedName>
</protein>